<dbReference type="GO" id="GO:0005737">
    <property type="term" value="C:cytoplasm"/>
    <property type="evidence" value="ECO:0007669"/>
    <property type="project" value="TreeGrafter"/>
</dbReference>
<reference evidence="14 15" key="1">
    <citation type="journal article" date="2018" name="Nat. Ecol. Evol.">
        <title>Genomic signatures of mitonuclear coevolution across populations of Tigriopus californicus.</title>
        <authorList>
            <person name="Barreto F.S."/>
            <person name="Watson E.T."/>
            <person name="Lima T.G."/>
            <person name="Willett C.S."/>
            <person name="Edmands S."/>
            <person name="Li W."/>
            <person name="Burton R.S."/>
        </authorList>
    </citation>
    <scope>NUCLEOTIDE SEQUENCE [LARGE SCALE GENOMIC DNA]</scope>
    <source>
        <strain evidence="14 15">San Diego</strain>
    </source>
</reference>
<evidence type="ECO:0000256" key="1">
    <source>
        <dbReference type="ARBA" id="ARBA00004123"/>
    </source>
</evidence>
<evidence type="ECO:0000313" key="14">
    <source>
        <dbReference type="EMBL" id="TRY63475.1"/>
    </source>
</evidence>
<dbReference type="Gene3D" id="1.25.40.820">
    <property type="match status" value="1"/>
</dbReference>
<dbReference type="InterPro" id="IPR039693">
    <property type="entry name" value="Rtr1/RPAP2"/>
</dbReference>
<dbReference type="EC" id="3.1.3.16" evidence="12"/>
<keyword evidence="4 12" id="KW-0863">Zinc-finger</keyword>
<name>A0A553NDI7_TIGCA</name>
<dbReference type="STRING" id="6832.A0A553NDI7"/>
<dbReference type="PROSITE" id="PS51479">
    <property type="entry name" value="ZF_RTR1"/>
    <property type="match status" value="1"/>
</dbReference>
<dbReference type="PANTHER" id="PTHR14732">
    <property type="entry name" value="RNA POLYMERASE II SUBUNIT B1 CTD PHOSPHATASE RPAP2-RELATED"/>
    <property type="match status" value="1"/>
</dbReference>
<gene>
    <name evidence="14" type="ORF">TCAL_02092</name>
</gene>
<organism evidence="14 15">
    <name type="scientific">Tigriopus californicus</name>
    <name type="common">Marine copepod</name>
    <dbReference type="NCBI Taxonomy" id="6832"/>
    <lineage>
        <taxon>Eukaryota</taxon>
        <taxon>Metazoa</taxon>
        <taxon>Ecdysozoa</taxon>
        <taxon>Arthropoda</taxon>
        <taxon>Crustacea</taxon>
        <taxon>Multicrustacea</taxon>
        <taxon>Hexanauplia</taxon>
        <taxon>Copepoda</taxon>
        <taxon>Harpacticoida</taxon>
        <taxon>Harpacticidae</taxon>
        <taxon>Tigriopus</taxon>
    </lineage>
</organism>
<dbReference type="GO" id="GO:0043175">
    <property type="term" value="F:RNA polymerase core enzyme binding"/>
    <property type="evidence" value="ECO:0007669"/>
    <property type="project" value="UniProtKB-UniRule"/>
</dbReference>
<comment type="similarity">
    <text evidence="2 11 12">Belongs to the RPAP2 family.</text>
</comment>
<keyword evidence="7 12" id="KW-0904">Protein phosphatase</keyword>
<comment type="catalytic activity">
    <reaction evidence="10 12">
        <text>O-phospho-L-threonyl-[protein] + H2O = L-threonyl-[protein] + phosphate</text>
        <dbReference type="Rhea" id="RHEA:47004"/>
        <dbReference type="Rhea" id="RHEA-COMP:11060"/>
        <dbReference type="Rhea" id="RHEA-COMP:11605"/>
        <dbReference type="ChEBI" id="CHEBI:15377"/>
        <dbReference type="ChEBI" id="CHEBI:30013"/>
        <dbReference type="ChEBI" id="CHEBI:43474"/>
        <dbReference type="ChEBI" id="CHEBI:61977"/>
        <dbReference type="EC" id="3.1.3.16"/>
    </reaction>
</comment>
<evidence type="ECO:0000256" key="12">
    <source>
        <dbReference type="RuleBase" id="RU367080"/>
    </source>
</evidence>
<sequence>MLSADEEAFIAQVRPPPAAHKPAESRAKLTAEERSVKIALGLEKKKWCDKRAVDIVEQLIETHVDPERLRQWYYDDIVEERSCVRLCGYPLCSTLVTQVPRQRFKISTSANKVFDITERKKFCSNQCFKRSVFFKNQLATSPLWLRADDPDSVPPPVVFLDETQAPSSSKINGLGEEIQVATLTKDDVENFIDEEPETPIPPSFPTQPERSLSFEDLQVDVLGEKMAQVQLSPRAKPSKNVAKVEIPSLDKVERSLSEWVTLSTIQMLKGEDFLRETMVDNDMSVANVAQWEVFKKANENPAFKSRYVELCRKLRLQELEEEAENHMNTSSHEPEDSLKPMPNFHDIKEEVEEQSLKVNSFWQGKTIIEKHVKKDEHNMEEDQNVEEVRFLPLVDRHAQGALRRRLVHDQLDRVFPDILSLFGIRHRDISDRLSDLVTTFELTAKNIVLQMTDWTLMSIYLLNMLAYVDLEVKDRLLMGKNRKNLNLILLGYQTTIEHLNAWIDFTLSDIHSAVRKLDF</sequence>
<protein>
    <recommendedName>
        <fullName evidence="12">RNA polymerase II subunit B1 CTD phosphatase RPAP2 homolog</fullName>
        <ecNumber evidence="12">3.1.3.16</ecNumber>
    </recommendedName>
</protein>
<dbReference type="Proteomes" id="UP000318571">
    <property type="component" value="Chromosome 10"/>
</dbReference>
<keyword evidence="6 12" id="KW-0862">Zinc</keyword>
<evidence type="ECO:0000256" key="10">
    <source>
        <dbReference type="ARBA" id="ARBA00048336"/>
    </source>
</evidence>
<dbReference type="InterPro" id="IPR007308">
    <property type="entry name" value="Rtr1/RPAP2_dom"/>
</dbReference>
<keyword evidence="15" id="KW-1185">Reference proteome</keyword>
<dbReference type="GO" id="GO:0008420">
    <property type="term" value="F:RNA polymerase II CTD heptapeptide repeat phosphatase activity"/>
    <property type="evidence" value="ECO:0007669"/>
    <property type="project" value="UniProtKB-UniRule"/>
</dbReference>
<comment type="function">
    <text evidence="12">Putative RNA polymerase II subunit B1 C-terminal domain (CTD) phosphatase involved in RNA polymerase II transcription regulation.</text>
</comment>
<keyword evidence="3 12" id="KW-0479">Metal-binding</keyword>
<evidence type="ECO:0000256" key="3">
    <source>
        <dbReference type="ARBA" id="ARBA00022723"/>
    </source>
</evidence>
<dbReference type="InterPro" id="IPR038534">
    <property type="entry name" value="Rtr1/RPAP2_sf"/>
</dbReference>
<evidence type="ECO:0000256" key="11">
    <source>
        <dbReference type="PROSITE-ProRule" id="PRU00812"/>
    </source>
</evidence>
<evidence type="ECO:0000256" key="6">
    <source>
        <dbReference type="ARBA" id="ARBA00022833"/>
    </source>
</evidence>
<dbReference type="GO" id="GO:0008270">
    <property type="term" value="F:zinc ion binding"/>
    <property type="evidence" value="ECO:0007669"/>
    <property type="project" value="UniProtKB-KW"/>
</dbReference>
<dbReference type="GO" id="GO:0005634">
    <property type="term" value="C:nucleus"/>
    <property type="evidence" value="ECO:0007669"/>
    <property type="project" value="UniProtKB-SubCell"/>
</dbReference>
<keyword evidence="8 12" id="KW-0539">Nucleus</keyword>
<comment type="subcellular location">
    <subcellularLocation>
        <location evidence="1 12">Nucleus</location>
    </subcellularLocation>
</comment>
<comment type="caution">
    <text evidence="14">The sequence shown here is derived from an EMBL/GenBank/DDBJ whole genome shotgun (WGS) entry which is preliminary data.</text>
</comment>
<dbReference type="Pfam" id="PF04181">
    <property type="entry name" value="RPAP2_Rtr1"/>
    <property type="match status" value="1"/>
</dbReference>
<feature type="domain" description="RTR1-type" evidence="13">
    <location>
        <begin position="64"/>
        <end position="147"/>
    </location>
</feature>
<accession>A0A553NDI7</accession>
<evidence type="ECO:0000313" key="15">
    <source>
        <dbReference type="Proteomes" id="UP000318571"/>
    </source>
</evidence>
<dbReference type="EMBL" id="VCGU01000458">
    <property type="protein sequence ID" value="TRY63475.1"/>
    <property type="molecule type" value="Genomic_DNA"/>
</dbReference>
<keyword evidence="5 12" id="KW-0378">Hydrolase</keyword>
<evidence type="ECO:0000256" key="4">
    <source>
        <dbReference type="ARBA" id="ARBA00022771"/>
    </source>
</evidence>
<dbReference type="AlphaFoldDB" id="A0A553NDI7"/>
<evidence type="ECO:0000256" key="7">
    <source>
        <dbReference type="ARBA" id="ARBA00022912"/>
    </source>
</evidence>
<comment type="catalytic activity">
    <reaction evidence="9 12">
        <text>O-phospho-L-seryl-[protein] + H2O = L-seryl-[protein] + phosphate</text>
        <dbReference type="Rhea" id="RHEA:20629"/>
        <dbReference type="Rhea" id="RHEA-COMP:9863"/>
        <dbReference type="Rhea" id="RHEA-COMP:11604"/>
        <dbReference type="ChEBI" id="CHEBI:15377"/>
        <dbReference type="ChEBI" id="CHEBI:29999"/>
        <dbReference type="ChEBI" id="CHEBI:43474"/>
        <dbReference type="ChEBI" id="CHEBI:83421"/>
        <dbReference type="EC" id="3.1.3.16"/>
    </reaction>
</comment>
<evidence type="ECO:0000256" key="9">
    <source>
        <dbReference type="ARBA" id="ARBA00047761"/>
    </source>
</evidence>
<evidence type="ECO:0000256" key="2">
    <source>
        <dbReference type="ARBA" id="ARBA00005676"/>
    </source>
</evidence>
<evidence type="ECO:0000259" key="13">
    <source>
        <dbReference type="PROSITE" id="PS51479"/>
    </source>
</evidence>
<proteinExistence type="inferred from homology"/>
<dbReference type="OMA" id="ALKQWIT"/>
<evidence type="ECO:0000256" key="8">
    <source>
        <dbReference type="ARBA" id="ARBA00023242"/>
    </source>
</evidence>
<dbReference type="PANTHER" id="PTHR14732:SF0">
    <property type="entry name" value="RNA POLYMERASE II SUBUNIT B1 CTD PHOSPHATASE RPAP2-RELATED"/>
    <property type="match status" value="1"/>
</dbReference>
<evidence type="ECO:0000256" key="5">
    <source>
        <dbReference type="ARBA" id="ARBA00022801"/>
    </source>
</evidence>